<evidence type="ECO:0000256" key="3">
    <source>
        <dbReference type="ARBA" id="ARBA00022679"/>
    </source>
</evidence>
<proteinExistence type="inferred from homology"/>
<evidence type="ECO:0000256" key="1">
    <source>
        <dbReference type="ARBA" id="ARBA00001946"/>
    </source>
</evidence>
<dbReference type="SFLD" id="SFLDS00005">
    <property type="entry name" value="Isoprenoid_Synthase_Type_I"/>
    <property type="match status" value="1"/>
</dbReference>
<organism evidence="7 8">
    <name type="scientific">Gracilimonas halophila</name>
    <dbReference type="NCBI Taxonomy" id="1834464"/>
    <lineage>
        <taxon>Bacteria</taxon>
        <taxon>Pseudomonadati</taxon>
        <taxon>Balneolota</taxon>
        <taxon>Balneolia</taxon>
        <taxon>Balneolales</taxon>
        <taxon>Balneolaceae</taxon>
        <taxon>Gracilimonas</taxon>
    </lineage>
</organism>
<dbReference type="PANTHER" id="PTHR12001:SF85">
    <property type="entry name" value="SHORT CHAIN ISOPRENYL DIPHOSPHATE SYNTHASE"/>
    <property type="match status" value="1"/>
</dbReference>
<dbReference type="SFLD" id="SFLDG01017">
    <property type="entry name" value="Polyprenyl_Transferase_Like"/>
    <property type="match status" value="1"/>
</dbReference>
<evidence type="ECO:0000256" key="4">
    <source>
        <dbReference type="ARBA" id="ARBA00022723"/>
    </source>
</evidence>
<evidence type="ECO:0000313" key="8">
    <source>
        <dbReference type="Proteomes" id="UP001597460"/>
    </source>
</evidence>
<comment type="cofactor">
    <cofactor evidence="1">
        <name>Mg(2+)</name>
        <dbReference type="ChEBI" id="CHEBI:18420"/>
    </cofactor>
</comment>
<dbReference type="CDD" id="cd00685">
    <property type="entry name" value="Trans_IPPS_HT"/>
    <property type="match status" value="1"/>
</dbReference>
<protein>
    <submittedName>
        <fullName evidence="7">Polyprenyl synthetase family protein</fullName>
        <ecNumber evidence="7">2.5.1.-</ecNumber>
    </submittedName>
</protein>
<dbReference type="EMBL" id="JBHULI010000024">
    <property type="protein sequence ID" value="MFD2532241.1"/>
    <property type="molecule type" value="Genomic_DNA"/>
</dbReference>
<evidence type="ECO:0000256" key="6">
    <source>
        <dbReference type="RuleBase" id="RU004466"/>
    </source>
</evidence>
<dbReference type="SUPFAM" id="SSF48576">
    <property type="entry name" value="Terpenoid synthases"/>
    <property type="match status" value="1"/>
</dbReference>
<dbReference type="GO" id="GO:0016740">
    <property type="term" value="F:transferase activity"/>
    <property type="evidence" value="ECO:0007669"/>
    <property type="project" value="UniProtKB-KW"/>
</dbReference>
<dbReference type="Pfam" id="PF00348">
    <property type="entry name" value="polyprenyl_synt"/>
    <property type="match status" value="1"/>
</dbReference>
<dbReference type="PROSITE" id="PS00723">
    <property type="entry name" value="POLYPRENYL_SYNTHASE_1"/>
    <property type="match status" value="1"/>
</dbReference>
<keyword evidence="5" id="KW-0460">Magnesium</keyword>
<accession>A0ABW5JJI7</accession>
<dbReference type="InterPro" id="IPR033749">
    <property type="entry name" value="Polyprenyl_synt_CS"/>
</dbReference>
<evidence type="ECO:0000256" key="2">
    <source>
        <dbReference type="ARBA" id="ARBA00006706"/>
    </source>
</evidence>
<reference evidence="8" key="1">
    <citation type="journal article" date="2019" name="Int. J. Syst. Evol. Microbiol.">
        <title>The Global Catalogue of Microorganisms (GCM) 10K type strain sequencing project: providing services to taxonomists for standard genome sequencing and annotation.</title>
        <authorList>
            <consortium name="The Broad Institute Genomics Platform"/>
            <consortium name="The Broad Institute Genome Sequencing Center for Infectious Disease"/>
            <person name="Wu L."/>
            <person name="Ma J."/>
        </authorList>
    </citation>
    <scope>NUCLEOTIDE SEQUENCE [LARGE SCALE GENOMIC DNA]</scope>
    <source>
        <strain evidence="8">KCTC 52042</strain>
    </source>
</reference>
<dbReference type="Proteomes" id="UP001597460">
    <property type="component" value="Unassembled WGS sequence"/>
</dbReference>
<gene>
    <name evidence="7" type="ORF">ACFSVN_07265</name>
</gene>
<name>A0ABW5JJI7_9BACT</name>
<comment type="caution">
    <text evidence="7">The sequence shown here is derived from an EMBL/GenBank/DDBJ whole genome shotgun (WGS) entry which is preliminary data.</text>
</comment>
<dbReference type="EC" id="2.5.1.-" evidence="7"/>
<dbReference type="InterPro" id="IPR000092">
    <property type="entry name" value="Polyprenyl_synt"/>
</dbReference>
<sequence>MSKTDLQKKLLNRIEKALQELDLPGEPKTLYEPYRYALSVGGKRIRPMLTLLACGLCEGDINDALPAALAVEILHNFTLVHDDIMDSADTRRGEPSVFKKWNENTAILSGDVMFADAYRQLGYYAKNKSFSKDEYAAIHEVFSKAIITVCEGQALDMEFVERRHVKHEEYIQMIAGKTAALLGAALEMGAISAHASSQKRSQLYELGYEMGIAFQIQDDFLDATADPEKFGKRPGGDIFEGKKTYLTILALERADKAQAALIQDTLNTDDPEAEKVDQVLDIMKSLNVLKDVSEEVDQHYKKAFEVLNKFTPSEYQQELEKLLIFLQNRDH</sequence>
<keyword evidence="4" id="KW-0479">Metal-binding</keyword>
<evidence type="ECO:0000256" key="5">
    <source>
        <dbReference type="ARBA" id="ARBA00022842"/>
    </source>
</evidence>
<dbReference type="InterPro" id="IPR008949">
    <property type="entry name" value="Isoprenoid_synthase_dom_sf"/>
</dbReference>
<dbReference type="PANTHER" id="PTHR12001">
    <property type="entry name" value="GERANYLGERANYL PYROPHOSPHATE SYNTHASE"/>
    <property type="match status" value="1"/>
</dbReference>
<keyword evidence="3 6" id="KW-0808">Transferase</keyword>
<dbReference type="PROSITE" id="PS00444">
    <property type="entry name" value="POLYPRENYL_SYNTHASE_2"/>
    <property type="match status" value="1"/>
</dbReference>
<evidence type="ECO:0000313" key="7">
    <source>
        <dbReference type="EMBL" id="MFD2532241.1"/>
    </source>
</evidence>
<keyword evidence="8" id="KW-1185">Reference proteome</keyword>
<comment type="similarity">
    <text evidence="2 6">Belongs to the FPP/GGPP synthase family.</text>
</comment>
<dbReference type="Gene3D" id="1.10.600.10">
    <property type="entry name" value="Farnesyl Diphosphate Synthase"/>
    <property type="match status" value="1"/>
</dbReference>
<dbReference type="RefSeq" id="WP_390300512.1">
    <property type="nucleotide sequence ID" value="NZ_JBHULI010000024.1"/>
</dbReference>